<gene>
    <name evidence="1" type="ORF">NBRC116598_25980</name>
</gene>
<dbReference type="Proteomes" id="UP001441944">
    <property type="component" value="Unassembled WGS sequence"/>
</dbReference>
<proteinExistence type="predicted"/>
<keyword evidence="2" id="KW-1185">Reference proteome</keyword>
<sequence>MSGPKEGLCKVPDPASFLGDKVMQSQMMIPAETENGFALLLRLNWDRALSATFIVLSLCLGSWLASM</sequence>
<evidence type="ECO:0000313" key="2">
    <source>
        <dbReference type="Proteomes" id="UP001441944"/>
    </source>
</evidence>
<protein>
    <submittedName>
        <fullName evidence="1">Uncharacterized protein</fullName>
    </submittedName>
</protein>
<dbReference type="EMBL" id="BAABWU010000009">
    <property type="protein sequence ID" value="GAA6197154.1"/>
    <property type="molecule type" value="Genomic_DNA"/>
</dbReference>
<evidence type="ECO:0000313" key="1">
    <source>
        <dbReference type="EMBL" id="GAA6197154.1"/>
    </source>
</evidence>
<accession>A0ABQ0AMU1</accession>
<name>A0ABQ0AMU1_9RHOB</name>
<reference evidence="1 2" key="1">
    <citation type="submission" date="2024-04" db="EMBL/GenBank/DDBJ databases">
        <title>Draft genome sequence of Pseudophaeobacter arcticus NBRC 116598.</title>
        <authorList>
            <person name="Miyakawa T."/>
            <person name="Kusuya Y."/>
            <person name="Miura T."/>
        </authorList>
    </citation>
    <scope>NUCLEOTIDE SEQUENCE [LARGE SCALE GENOMIC DNA]</scope>
    <source>
        <strain evidence="1 2">SU-CL00105</strain>
    </source>
</reference>
<comment type="caution">
    <text evidence="1">The sequence shown here is derived from an EMBL/GenBank/DDBJ whole genome shotgun (WGS) entry which is preliminary data.</text>
</comment>
<organism evidence="1 2">
    <name type="scientific">Pseudophaeobacter arcticus</name>
    <dbReference type="NCBI Taxonomy" id="385492"/>
    <lineage>
        <taxon>Bacteria</taxon>
        <taxon>Pseudomonadati</taxon>
        <taxon>Pseudomonadota</taxon>
        <taxon>Alphaproteobacteria</taxon>
        <taxon>Rhodobacterales</taxon>
        <taxon>Paracoccaceae</taxon>
        <taxon>Pseudophaeobacter</taxon>
    </lineage>
</organism>